<dbReference type="EMBL" id="BJWL01000339">
    <property type="protein sequence ID" value="GFS39957.1"/>
    <property type="molecule type" value="Genomic_DNA"/>
</dbReference>
<reference evidence="3" key="1">
    <citation type="submission" date="2019-07" db="EMBL/GenBank/DDBJ databases">
        <title>De Novo Assembly of kiwifruit Actinidia rufa.</title>
        <authorList>
            <person name="Sugita-Konishi S."/>
            <person name="Sato K."/>
            <person name="Mori E."/>
            <person name="Abe Y."/>
            <person name="Kisaki G."/>
            <person name="Hamano K."/>
            <person name="Suezawa K."/>
            <person name="Otani M."/>
            <person name="Fukuda T."/>
            <person name="Manabe T."/>
            <person name="Gomi K."/>
            <person name="Tabuchi M."/>
            <person name="Akimitsu K."/>
            <person name="Kataoka I."/>
        </authorList>
    </citation>
    <scope>NUCLEOTIDE SEQUENCE [LARGE SCALE GENOMIC DNA]</scope>
    <source>
        <strain evidence="3">cv. Fuchu</strain>
    </source>
</reference>
<protein>
    <submittedName>
        <fullName evidence="2">SET domain-containing protein</fullName>
    </submittedName>
</protein>
<dbReference type="SUPFAM" id="SSF82199">
    <property type="entry name" value="SET domain"/>
    <property type="match status" value="1"/>
</dbReference>
<dbReference type="Gene3D" id="3.90.1410.10">
    <property type="entry name" value="set domain protein methyltransferase, domain 1"/>
    <property type="match status" value="1"/>
</dbReference>
<dbReference type="OrthoDB" id="42889at2759"/>
<evidence type="ECO:0000313" key="2">
    <source>
        <dbReference type="EMBL" id="GFS39957.1"/>
    </source>
</evidence>
<feature type="compositionally biased region" description="Polar residues" evidence="1">
    <location>
        <begin position="152"/>
        <end position="162"/>
    </location>
</feature>
<keyword evidence="3" id="KW-1185">Reference proteome</keyword>
<evidence type="ECO:0000313" key="3">
    <source>
        <dbReference type="Proteomes" id="UP000585474"/>
    </source>
</evidence>
<accession>A0A7J0DPX4</accession>
<sequence length="242" mass="27216">MRVLQNPILSPECSAMFEEGEVDDRFLMILFLTIECLQKNSSWKLYLDLLPTTFGNPLWFTDDELLELKGTTVYCATELQCALKISSGLEVHELEGQVPGVTTASIKGKTLWVEGFVPGLVAGIVQRGGESPQEPRISASSSEVRRKRAPISSETRSQQSITDGGYGCARSSWKSDLTRLDLARLASDEARLLRFDTDEGRFDFKRLPLCSVTLDRPRRCSDRPRVVRWWRATSPWLAASQQ</sequence>
<proteinExistence type="predicted"/>
<dbReference type="Proteomes" id="UP000585474">
    <property type="component" value="Unassembled WGS sequence"/>
</dbReference>
<organism evidence="2 3">
    <name type="scientific">Actinidia rufa</name>
    <dbReference type="NCBI Taxonomy" id="165716"/>
    <lineage>
        <taxon>Eukaryota</taxon>
        <taxon>Viridiplantae</taxon>
        <taxon>Streptophyta</taxon>
        <taxon>Embryophyta</taxon>
        <taxon>Tracheophyta</taxon>
        <taxon>Spermatophyta</taxon>
        <taxon>Magnoliopsida</taxon>
        <taxon>eudicotyledons</taxon>
        <taxon>Gunneridae</taxon>
        <taxon>Pentapetalae</taxon>
        <taxon>asterids</taxon>
        <taxon>Ericales</taxon>
        <taxon>Actinidiaceae</taxon>
        <taxon>Actinidia</taxon>
    </lineage>
</organism>
<evidence type="ECO:0000256" key="1">
    <source>
        <dbReference type="SAM" id="MobiDB-lite"/>
    </source>
</evidence>
<gene>
    <name evidence="2" type="ORF">Acr_00g0065800</name>
</gene>
<dbReference type="InterPro" id="IPR046341">
    <property type="entry name" value="SET_dom_sf"/>
</dbReference>
<feature type="region of interest" description="Disordered" evidence="1">
    <location>
        <begin position="127"/>
        <end position="163"/>
    </location>
</feature>
<comment type="caution">
    <text evidence="2">The sequence shown here is derived from an EMBL/GenBank/DDBJ whole genome shotgun (WGS) entry which is preliminary data.</text>
</comment>
<name>A0A7J0DPX4_9ERIC</name>
<dbReference type="AlphaFoldDB" id="A0A7J0DPX4"/>